<dbReference type="Pfam" id="PF11947">
    <property type="entry name" value="DUF3464"/>
    <property type="match status" value="1"/>
</dbReference>
<keyword evidence="2" id="KW-0812">Transmembrane</keyword>
<evidence type="ECO:0000313" key="4">
    <source>
        <dbReference type="Proteomes" id="UP001333818"/>
    </source>
</evidence>
<feature type="compositionally biased region" description="Basic and acidic residues" evidence="1">
    <location>
        <begin position="1"/>
        <end position="10"/>
    </location>
</feature>
<feature type="region of interest" description="Disordered" evidence="1">
    <location>
        <begin position="1"/>
        <end position="63"/>
    </location>
</feature>
<keyword evidence="2" id="KW-0472">Membrane</keyword>
<dbReference type="RefSeq" id="WP_330481694.1">
    <property type="nucleotide sequence ID" value="NZ_JAZBJZ010000002.1"/>
</dbReference>
<feature type="transmembrane region" description="Helical" evidence="2">
    <location>
        <begin position="110"/>
        <end position="131"/>
    </location>
</feature>
<accession>A0AAW9PWH8</accession>
<organism evidence="3 4">
    <name type="scientific">Tumidithrix elongata BACA0141</name>
    <dbReference type="NCBI Taxonomy" id="2716417"/>
    <lineage>
        <taxon>Bacteria</taxon>
        <taxon>Bacillati</taxon>
        <taxon>Cyanobacteriota</taxon>
        <taxon>Cyanophyceae</taxon>
        <taxon>Pseudanabaenales</taxon>
        <taxon>Pseudanabaenaceae</taxon>
        <taxon>Tumidithrix</taxon>
        <taxon>Tumidithrix elongata</taxon>
    </lineage>
</organism>
<feature type="transmembrane region" description="Helical" evidence="2">
    <location>
        <begin position="77"/>
        <end position="98"/>
    </location>
</feature>
<gene>
    <name evidence="3" type="ORF">V2H45_00790</name>
</gene>
<dbReference type="PANTHER" id="PTHR34575">
    <property type="entry name" value="PROTEIN PAM68, CHLOROPLASTIC"/>
    <property type="match status" value="1"/>
</dbReference>
<keyword evidence="2" id="KW-1133">Transmembrane helix</keyword>
<evidence type="ECO:0000313" key="3">
    <source>
        <dbReference type="EMBL" id="MEE3715275.1"/>
    </source>
</evidence>
<evidence type="ECO:0000256" key="2">
    <source>
        <dbReference type="SAM" id="Phobius"/>
    </source>
</evidence>
<reference evidence="3" key="1">
    <citation type="submission" date="2024-01" db="EMBL/GenBank/DDBJ databases">
        <title>Bank of Algae and Cyanobacteria of the Azores (BACA) strain genomes.</title>
        <authorList>
            <person name="Luz R."/>
            <person name="Cordeiro R."/>
            <person name="Fonseca A."/>
            <person name="Goncalves V."/>
        </authorList>
    </citation>
    <scope>NUCLEOTIDE SEQUENCE</scope>
    <source>
        <strain evidence="3">BACA0141</strain>
    </source>
</reference>
<dbReference type="AlphaFoldDB" id="A0AAW9PWH8"/>
<evidence type="ECO:0000256" key="1">
    <source>
        <dbReference type="SAM" id="MobiDB-lite"/>
    </source>
</evidence>
<proteinExistence type="predicted"/>
<sequence length="178" mass="19886">MAKPTEERIPFEPGNRAKKKKEEKKPPVSAAPERQATSPSVPQAQNASNTKGKTQNTSKKDSLGIPQEVNKRIARRVALFCGIPTFLGIAIFIVSYIVVIKHWADLPNVAVVLLSMLFFGLGVLGLSYGALSASWEENRVGTWWGGEEFRRNFGYLKEAWKQQRAEKKLATEQNEKSK</sequence>
<dbReference type="Proteomes" id="UP001333818">
    <property type="component" value="Unassembled WGS sequence"/>
</dbReference>
<comment type="caution">
    <text evidence="3">The sequence shown here is derived from an EMBL/GenBank/DDBJ whole genome shotgun (WGS) entry which is preliminary data.</text>
</comment>
<name>A0AAW9PWH8_9CYAN</name>
<feature type="compositionally biased region" description="Polar residues" evidence="1">
    <location>
        <begin position="35"/>
        <end position="57"/>
    </location>
</feature>
<keyword evidence="4" id="KW-1185">Reference proteome</keyword>
<dbReference type="EMBL" id="JAZBJZ010000002">
    <property type="protein sequence ID" value="MEE3715275.1"/>
    <property type="molecule type" value="Genomic_DNA"/>
</dbReference>
<protein>
    <submittedName>
        <fullName evidence="3">PAM68 family protein</fullName>
    </submittedName>
</protein>
<dbReference type="PANTHER" id="PTHR34575:SF1">
    <property type="entry name" value="PROTEIN PAM68, CHLOROPLASTIC"/>
    <property type="match status" value="1"/>
</dbReference>
<dbReference type="InterPro" id="IPR021855">
    <property type="entry name" value="PAM68-like"/>
</dbReference>